<comment type="caution">
    <text evidence="1">The sequence shown here is derived from an EMBL/GenBank/DDBJ whole genome shotgun (WGS) entry which is preliminary data.</text>
</comment>
<dbReference type="EMBL" id="JAUJYO010000001">
    <property type="protein sequence ID" value="KAK1325179.1"/>
    <property type="molecule type" value="Genomic_DNA"/>
</dbReference>
<reference evidence="1" key="2">
    <citation type="submission" date="2023-06" db="EMBL/GenBank/DDBJ databases">
        <authorList>
            <person name="Ma L."/>
            <person name="Liu K.-W."/>
            <person name="Li Z."/>
            <person name="Hsiao Y.-Y."/>
            <person name="Qi Y."/>
            <person name="Fu T."/>
            <person name="Tang G."/>
            <person name="Zhang D."/>
            <person name="Sun W.-H."/>
            <person name="Liu D.-K."/>
            <person name="Li Y."/>
            <person name="Chen G.-Z."/>
            <person name="Liu X.-D."/>
            <person name="Liao X.-Y."/>
            <person name="Jiang Y.-T."/>
            <person name="Yu X."/>
            <person name="Hao Y."/>
            <person name="Huang J."/>
            <person name="Zhao X.-W."/>
            <person name="Ke S."/>
            <person name="Chen Y.-Y."/>
            <person name="Wu W.-L."/>
            <person name="Hsu J.-L."/>
            <person name="Lin Y.-F."/>
            <person name="Huang M.-D."/>
            <person name="Li C.-Y."/>
            <person name="Huang L."/>
            <person name="Wang Z.-W."/>
            <person name="Zhao X."/>
            <person name="Zhong W.-Y."/>
            <person name="Peng D.-H."/>
            <person name="Ahmad S."/>
            <person name="Lan S."/>
            <person name="Zhang J.-S."/>
            <person name="Tsai W.-C."/>
            <person name="Van De Peer Y."/>
            <person name="Liu Z.-J."/>
        </authorList>
    </citation>
    <scope>NUCLEOTIDE SEQUENCE</scope>
    <source>
        <strain evidence="1">CP</strain>
        <tissue evidence="1">Leaves</tissue>
    </source>
</reference>
<evidence type="ECO:0000313" key="1">
    <source>
        <dbReference type="EMBL" id="KAK1325179.1"/>
    </source>
</evidence>
<keyword evidence="2" id="KW-1185">Reference proteome</keyword>
<evidence type="ECO:0000313" key="2">
    <source>
        <dbReference type="Proteomes" id="UP001180020"/>
    </source>
</evidence>
<dbReference type="AlphaFoldDB" id="A0AAV9FJY2"/>
<accession>A0AAV9FJY2</accession>
<reference evidence="1" key="1">
    <citation type="journal article" date="2023" name="Nat. Commun.">
        <title>Diploid and tetraploid genomes of Acorus and the evolution of monocots.</title>
        <authorList>
            <person name="Ma L."/>
            <person name="Liu K.W."/>
            <person name="Li Z."/>
            <person name="Hsiao Y.Y."/>
            <person name="Qi Y."/>
            <person name="Fu T."/>
            <person name="Tang G.D."/>
            <person name="Zhang D."/>
            <person name="Sun W.H."/>
            <person name="Liu D.K."/>
            <person name="Li Y."/>
            <person name="Chen G.Z."/>
            <person name="Liu X.D."/>
            <person name="Liao X.Y."/>
            <person name="Jiang Y.T."/>
            <person name="Yu X."/>
            <person name="Hao Y."/>
            <person name="Huang J."/>
            <person name="Zhao X.W."/>
            <person name="Ke S."/>
            <person name="Chen Y.Y."/>
            <person name="Wu W.L."/>
            <person name="Hsu J.L."/>
            <person name="Lin Y.F."/>
            <person name="Huang M.D."/>
            <person name="Li C.Y."/>
            <person name="Huang L."/>
            <person name="Wang Z.W."/>
            <person name="Zhao X."/>
            <person name="Zhong W.Y."/>
            <person name="Peng D.H."/>
            <person name="Ahmad S."/>
            <person name="Lan S."/>
            <person name="Zhang J.S."/>
            <person name="Tsai W.C."/>
            <person name="Van de Peer Y."/>
            <person name="Liu Z.J."/>
        </authorList>
    </citation>
    <scope>NUCLEOTIDE SEQUENCE</scope>
    <source>
        <strain evidence="1">CP</strain>
    </source>
</reference>
<protein>
    <submittedName>
        <fullName evidence="1">Uncharacterized protein</fullName>
    </submittedName>
</protein>
<dbReference type="Proteomes" id="UP001180020">
    <property type="component" value="Unassembled WGS sequence"/>
</dbReference>
<proteinExistence type="predicted"/>
<organism evidence="1 2">
    <name type="scientific">Acorus calamus</name>
    <name type="common">Sweet flag</name>
    <dbReference type="NCBI Taxonomy" id="4465"/>
    <lineage>
        <taxon>Eukaryota</taxon>
        <taxon>Viridiplantae</taxon>
        <taxon>Streptophyta</taxon>
        <taxon>Embryophyta</taxon>
        <taxon>Tracheophyta</taxon>
        <taxon>Spermatophyta</taxon>
        <taxon>Magnoliopsida</taxon>
        <taxon>Liliopsida</taxon>
        <taxon>Acoraceae</taxon>
        <taxon>Acorus</taxon>
    </lineage>
</organism>
<gene>
    <name evidence="1" type="ORF">QJS10_CPA01g01018</name>
</gene>
<sequence length="59" mass="6928">MVAEMWILLRLRVWREPKGVNSEVAQIQKSEFLGIKKTRRQLKWPSSIDGLSIFIDESL</sequence>
<name>A0AAV9FJY2_ACOCL</name>